<name>A0A0E9PGU6_ANGAN</name>
<dbReference type="AlphaFoldDB" id="A0A0E9PGU6"/>
<organism evidence="1">
    <name type="scientific">Anguilla anguilla</name>
    <name type="common">European freshwater eel</name>
    <name type="synonym">Muraena anguilla</name>
    <dbReference type="NCBI Taxonomy" id="7936"/>
    <lineage>
        <taxon>Eukaryota</taxon>
        <taxon>Metazoa</taxon>
        <taxon>Chordata</taxon>
        <taxon>Craniata</taxon>
        <taxon>Vertebrata</taxon>
        <taxon>Euteleostomi</taxon>
        <taxon>Actinopterygii</taxon>
        <taxon>Neopterygii</taxon>
        <taxon>Teleostei</taxon>
        <taxon>Anguilliformes</taxon>
        <taxon>Anguillidae</taxon>
        <taxon>Anguilla</taxon>
    </lineage>
</organism>
<reference evidence="1" key="1">
    <citation type="submission" date="2014-11" db="EMBL/GenBank/DDBJ databases">
        <authorList>
            <person name="Amaro Gonzalez C."/>
        </authorList>
    </citation>
    <scope>NUCLEOTIDE SEQUENCE</scope>
</reference>
<sequence length="50" mass="5748">MQVNGTNMVKTESKMFFPTRTYSCKKVSLCNVCACVDLLFCHLDYTLIFC</sequence>
<proteinExistence type="predicted"/>
<reference evidence="1" key="2">
    <citation type="journal article" date="2015" name="Fish Shellfish Immunol.">
        <title>Early steps in the European eel (Anguilla anguilla)-Vibrio vulnificus interaction in the gills: Role of the RtxA13 toxin.</title>
        <authorList>
            <person name="Callol A."/>
            <person name="Pajuelo D."/>
            <person name="Ebbesson L."/>
            <person name="Teles M."/>
            <person name="MacKenzie S."/>
            <person name="Amaro C."/>
        </authorList>
    </citation>
    <scope>NUCLEOTIDE SEQUENCE</scope>
</reference>
<evidence type="ECO:0000313" key="1">
    <source>
        <dbReference type="EMBL" id="JAH03831.1"/>
    </source>
</evidence>
<protein>
    <submittedName>
        <fullName evidence="1">Uncharacterized protein</fullName>
    </submittedName>
</protein>
<accession>A0A0E9PGU6</accession>
<dbReference type="EMBL" id="GBXM01104746">
    <property type="protein sequence ID" value="JAH03831.1"/>
    <property type="molecule type" value="Transcribed_RNA"/>
</dbReference>